<accession>A0A972NJC1</accession>
<comment type="caution">
    <text evidence="1">The sequence shown here is derived from an EMBL/GenBank/DDBJ whole genome shotgun (WGS) entry which is preliminary data.</text>
</comment>
<sequence length="206" mass="22605">MLSSQVKKHIDNKNRLYCLQKVRNLNVEYLLAYDLVDGKTIGESIGSANTVPIPQAVTSAGADATRKIKVIHVHPKSVSFSSTDILVMLANPGFAELEAIGPDGSIFWGQIEALPQNFGAANFFVTRSEQAYLRALQRNGFPKKQQPATFLALEFAHIICTALAQVGVLGYQSNLPTTRMSGMALHAKLFADMVNETVNQLTDLRW</sequence>
<gene>
    <name evidence="1" type="ORF">GNZ13_07425</name>
</gene>
<reference evidence="1 2" key="1">
    <citation type="submission" date="2019-11" db="EMBL/GenBank/DDBJ databases">
        <title>Metabolism of dissolved organic matter in forest soils.</title>
        <authorList>
            <person name="Cyle K.T."/>
            <person name="Wilhelm R.C."/>
            <person name="Martinez C.E."/>
        </authorList>
    </citation>
    <scope>NUCLEOTIDE SEQUENCE [LARGE SCALE GENOMIC DNA]</scope>
    <source>
        <strain evidence="1 2">5N</strain>
    </source>
</reference>
<protein>
    <submittedName>
        <fullName evidence="1">Uncharacterized protein</fullName>
    </submittedName>
</protein>
<name>A0A972NJC1_9BURK</name>
<proteinExistence type="predicted"/>
<dbReference type="Proteomes" id="UP000655523">
    <property type="component" value="Unassembled WGS sequence"/>
</dbReference>
<organism evidence="1 2">
    <name type="scientific">Paraburkholderia elongata</name>
    <dbReference type="NCBI Taxonomy" id="2675747"/>
    <lineage>
        <taxon>Bacteria</taxon>
        <taxon>Pseudomonadati</taxon>
        <taxon>Pseudomonadota</taxon>
        <taxon>Betaproteobacteria</taxon>
        <taxon>Burkholderiales</taxon>
        <taxon>Burkholderiaceae</taxon>
        <taxon>Paraburkholderia</taxon>
    </lineage>
</organism>
<dbReference type="EMBL" id="WOEZ01000040">
    <property type="protein sequence ID" value="NPT54441.1"/>
    <property type="molecule type" value="Genomic_DNA"/>
</dbReference>
<dbReference type="RefSeq" id="WP_172161914.1">
    <property type="nucleotide sequence ID" value="NZ_WOEZ01000040.1"/>
</dbReference>
<dbReference type="AlphaFoldDB" id="A0A972NJC1"/>
<keyword evidence="2" id="KW-1185">Reference proteome</keyword>
<evidence type="ECO:0000313" key="2">
    <source>
        <dbReference type="Proteomes" id="UP000655523"/>
    </source>
</evidence>
<evidence type="ECO:0000313" key="1">
    <source>
        <dbReference type="EMBL" id="NPT54441.1"/>
    </source>
</evidence>